<evidence type="ECO:0000313" key="1">
    <source>
        <dbReference type="EMBL" id="KAJ3534845.1"/>
    </source>
</evidence>
<proteinExistence type="predicted"/>
<dbReference type="EMBL" id="JANRMS010000754">
    <property type="protein sequence ID" value="KAJ3534845.1"/>
    <property type="molecule type" value="Genomic_DNA"/>
</dbReference>
<comment type="caution">
    <text evidence="1">The sequence shown here is derived from an EMBL/GenBank/DDBJ whole genome shotgun (WGS) entry which is preliminary data.</text>
</comment>
<accession>A0ACC1S9L1</accession>
<dbReference type="Proteomes" id="UP001148629">
    <property type="component" value="Unassembled WGS sequence"/>
</dbReference>
<gene>
    <name evidence="1" type="ORF">NM208_g7381</name>
</gene>
<keyword evidence="2" id="KW-1185">Reference proteome</keyword>
<name>A0ACC1S9L1_9HYPO</name>
<sequence>MGNFLDSLAPCFSQKRNIRKQPALDALGGSRVFTVQELQGTGSVCMESMLGQNVVMQLMGDFVDLLLDALEPRACLTASKGAVSLASRLDPTLPAVMHWWIKGLDASQRECFRATRVLHKAWDDVDHGPIASYERLFYEFAPN</sequence>
<protein>
    <submittedName>
        <fullName evidence="1">Uncharacterized protein</fullName>
    </submittedName>
</protein>
<reference evidence="1" key="1">
    <citation type="submission" date="2022-08" db="EMBL/GenBank/DDBJ databases">
        <title>Genome Sequence of Fusarium decemcellulare.</title>
        <authorList>
            <person name="Buettner E."/>
        </authorList>
    </citation>
    <scope>NUCLEOTIDE SEQUENCE</scope>
    <source>
        <strain evidence="1">Babe19</strain>
    </source>
</reference>
<organism evidence="1 2">
    <name type="scientific">Fusarium decemcellulare</name>
    <dbReference type="NCBI Taxonomy" id="57161"/>
    <lineage>
        <taxon>Eukaryota</taxon>
        <taxon>Fungi</taxon>
        <taxon>Dikarya</taxon>
        <taxon>Ascomycota</taxon>
        <taxon>Pezizomycotina</taxon>
        <taxon>Sordariomycetes</taxon>
        <taxon>Hypocreomycetidae</taxon>
        <taxon>Hypocreales</taxon>
        <taxon>Nectriaceae</taxon>
        <taxon>Fusarium</taxon>
        <taxon>Fusarium decemcellulare species complex</taxon>
    </lineage>
</organism>
<evidence type="ECO:0000313" key="2">
    <source>
        <dbReference type="Proteomes" id="UP001148629"/>
    </source>
</evidence>